<protein>
    <submittedName>
        <fullName evidence="9">Iron-siderophore ABC transporter permease</fullName>
    </submittedName>
</protein>
<dbReference type="Gene3D" id="1.10.3470.10">
    <property type="entry name" value="ABC transporter involved in vitamin B12 uptake, BtuC"/>
    <property type="match status" value="1"/>
</dbReference>
<keyword evidence="6 8" id="KW-1133">Transmembrane helix</keyword>
<evidence type="ECO:0000256" key="8">
    <source>
        <dbReference type="SAM" id="Phobius"/>
    </source>
</evidence>
<gene>
    <name evidence="9" type="ORF">DD235_12990</name>
</gene>
<evidence type="ECO:0000256" key="2">
    <source>
        <dbReference type="ARBA" id="ARBA00007935"/>
    </source>
</evidence>
<comment type="caution">
    <text evidence="9">The sequence shown here is derived from an EMBL/GenBank/DDBJ whole genome shotgun (WGS) entry which is preliminary data.</text>
</comment>
<evidence type="ECO:0000256" key="7">
    <source>
        <dbReference type="ARBA" id="ARBA00023136"/>
    </source>
</evidence>
<feature type="transmembrane region" description="Helical" evidence="8">
    <location>
        <begin position="106"/>
        <end position="127"/>
    </location>
</feature>
<dbReference type="InterPro" id="IPR000522">
    <property type="entry name" value="ABC_transptr_permease_BtuC"/>
</dbReference>
<organism evidence="9 10">
    <name type="scientific">Corticimicrobacter populi</name>
    <dbReference type="NCBI Taxonomy" id="2175229"/>
    <lineage>
        <taxon>Bacteria</taxon>
        <taxon>Pseudomonadati</taxon>
        <taxon>Pseudomonadota</taxon>
        <taxon>Betaproteobacteria</taxon>
        <taxon>Burkholderiales</taxon>
        <taxon>Alcaligenaceae</taxon>
        <taxon>Corticimicrobacter</taxon>
    </lineage>
</organism>
<keyword evidence="4" id="KW-1003">Cell membrane</keyword>
<feature type="transmembrane region" description="Helical" evidence="8">
    <location>
        <begin position="139"/>
        <end position="158"/>
    </location>
</feature>
<sequence length="353" mass="36972">MAPAKESHSVSSSVLYRSMTRRRVVMLLGMTLAIIGALLLDFTMGATGLPLGQLIDTLLHPGDGAGNPIHVIVWDIRLPSALMAVIVGMALGLAGAEMQTILNNPLASPFTLGLSSAAAFGASLAIVLNIGIPGLPPEWFITLNAFVFAVISALLLDAVARWGGMSASGVVLFGIALVFSFNALVSLMQYIASAEALQGLVFWTMGSLSRSTWAKVGALTLVLALILPLSLRNAWKLTALRLGEDRAASFGIDLGRVRLGTLARISLLSALAVSFVGTIGFIGLVAPHIARRLFGEDHRFYLPGSALTGALILSMASVASKNIVEGSIVPVGIVTALVGIPFFLAVVLRRRLP</sequence>
<dbReference type="PANTHER" id="PTHR30472">
    <property type="entry name" value="FERRIC ENTEROBACTIN TRANSPORT SYSTEM PERMEASE PROTEIN"/>
    <property type="match status" value="1"/>
</dbReference>
<keyword evidence="5 8" id="KW-0812">Transmembrane</keyword>
<feature type="transmembrane region" description="Helical" evidence="8">
    <location>
        <begin position="212"/>
        <end position="231"/>
    </location>
</feature>
<feature type="transmembrane region" description="Helical" evidence="8">
    <location>
        <begin position="71"/>
        <end position="94"/>
    </location>
</feature>
<keyword evidence="3" id="KW-0813">Transport</keyword>
<feature type="transmembrane region" description="Helical" evidence="8">
    <location>
        <begin position="265"/>
        <end position="286"/>
    </location>
</feature>
<evidence type="ECO:0000313" key="9">
    <source>
        <dbReference type="EMBL" id="PWF22278.1"/>
    </source>
</evidence>
<dbReference type="PANTHER" id="PTHR30472:SF25">
    <property type="entry name" value="ABC TRANSPORTER PERMEASE PROTEIN MJ0876-RELATED"/>
    <property type="match status" value="1"/>
</dbReference>
<accession>A0A2V1JVQ4</accession>
<dbReference type="Proteomes" id="UP000245212">
    <property type="component" value="Unassembled WGS sequence"/>
</dbReference>
<keyword evidence="7 8" id="KW-0472">Membrane</keyword>
<dbReference type="CDD" id="cd06550">
    <property type="entry name" value="TM_ABC_iron-siderophores_like"/>
    <property type="match status" value="1"/>
</dbReference>
<evidence type="ECO:0000256" key="1">
    <source>
        <dbReference type="ARBA" id="ARBA00004651"/>
    </source>
</evidence>
<dbReference type="Pfam" id="PF01032">
    <property type="entry name" value="FecCD"/>
    <property type="match status" value="1"/>
</dbReference>
<reference evidence="10" key="1">
    <citation type="submission" date="2018-05" db="EMBL/GenBank/DDBJ databases">
        <authorList>
            <person name="Li Y."/>
        </authorList>
    </citation>
    <scope>NUCLEOTIDE SEQUENCE [LARGE SCALE GENOMIC DNA]</scope>
    <source>
        <strain evidence="10">3d-2-2</strain>
    </source>
</reference>
<dbReference type="GO" id="GO:0022857">
    <property type="term" value="F:transmembrane transporter activity"/>
    <property type="evidence" value="ECO:0007669"/>
    <property type="project" value="InterPro"/>
</dbReference>
<comment type="similarity">
    <text evidence="2">Belongs to the binding-protein-dependent transport system permease family. FecCD subfamily.</text>
</comment>
<dbReference type="SUPFAM" id="SSF81345">
    <property type="entry name" value="ABC transporter involved in vitamin B12 uptake, BtuC"/>
    <property type="match status" value="1"/>
</dbReference>
<feature type="transmembrane region" description="Helical" evidence="8">
    <location>
        <begin position="170"/>
        <end position="192"/>
    </location>
</feature>
<dbReference type="EMBL" id="QETA01000005">
    <property type="protein sequence ID" value="PWF22278.1"/>
    <property type="molecule type" value="Genomic_DNA"/>
</dbReference>
<evidence type="ECO:0000256" key="5">
    <source>
        <dbReference type="ARBA" id="ARBA00022692"/>
    </source>
</evidence>
<dbReference type="FunFam" id="1.10.3470.10:FF:000001">
    <property type="entry name" value="Vitamin B12 ABC transporter permease BtuC"/>
    <property type="match status" value="1"/>
</dbReference>
<evidence type="ECO:0000256" key="3">
    <source>
        <dbReference type="ARBA" id="ARBA00022448"/>
    </source>
</evidence>
<dbReference type="GO" id="GO:0033214">
    <property type="term" value="P:siderophore-iron import into cell"/>
    <property type="evidence" value="ECO:0007669"/>
    <property type="project" value="TreeGrafter"/>
</dbReference>
<dbReference type="AlphaFoldDB" id="A0A2V1JVQ4"/>
<proteinExistence type="inferred from homology"/>
<keyword evidence="10" id="KW-1185">Reference proteome</keyword>
<dbReference type="GO" id="GO:0005886">
    <property type="term" value="C:plasma membrane"/>
    <property type="evidence" value="ECO:0007669"/>
    <property type="project" value="UniProtKB-SubCell"/>
</dbReference>
<name>A0A2V1JVQ4_9BURK</name>
<feature type="transmembrane region" description="Helical" evidence="8">
    <location>
        <begin position="24"/>
        <end position="51"/>
    </location>
</feature>
<evidence type="ECO:0000313" key="10">
    <source>
        <dbReference type="Proteomes" id="UP000245212"/>
    </source>
</evidence>
<dbReference type="RefSeq" id="WP_109062516.1">
    <property type="nucleotide sequence ID" value="NZ_QETA01000005.1"/>
</dbReference>
<evidence type="ECO:0000256" key="4">
    <source>
        <dbReference type="ARBA" id="ARBA00022475"/>
    </source>
</evidence>
<feature type="transmembrane region" description="Helical" evidence="8">
    <location>
        <begin position="298"/>
        <end position="316"/>
    </location>
</feature>
<evidence type="ECO:0000256" key="6">
    <source>
        <dbReference type="ARBA" id="ARBA00022989"/>
    </source>
</evidence>
<comment type="subcellular location">
    <subcellularLocation>
        <location evidence="1">Cell membrane</location>
        <topology evidence="1">Multi-pass membrane protein</topology>
    </subcellularLocation>
</comment>
<feature type="transmembrane region" description="Helical" evidence="8">
    <location>
        <begin position="328"/>
        <end position="348"/>
    </location>
</feature>
<dbReference type="InterPro" id="IPR037294">
    <property type="entry name" value="ABC_BtuC-like"/>
</dbReference>